<name>A0A8A1LML4_AJEC8</name>
<dbReference type="Proteomes" id="UP000663419">
    <property type="component" value="Chromosome 3"/>
</dbReference>
<gene>
    <name evidence="1" type="ORF">I7I53_01242</name>
</gene>
<dbReference type="AlphaFoldDB" id="A0A8A1LML4"/>
<reference evidence="1" key="1">
    <citation type="submission" date="2021-01" db="EMBL/GenBank/DDBJ databases">
        <title>Chromosome-level genome assembly of a human fungal pathogen reveals clustering of transcriptionally co-regulated genes.</title>
        <authorList>
            <person name="Voorhies M."/>
            <person name="Cohen S."/>
            <person name="Shea T.P."/>
            <person name="Petrus S."/>
            <person name="Munoz J.F."/>
            <person name="Poplawski S."/>
            <person name="Goldman W.E."/>
            <person name="Michael T."/>
            <person name="Cuomo C.A."/>
            <person name="Sil A."/>
            <person name="Beyhan S."/>
        </authorList>
    </citation>
    <scope>NUCLEOTIDE SEQUENCE</scope>
    <source>
        <strain evidence="1">H88</strain>
    </source>
</reference>
<evidence type="ECO:0000313" key="2">
    <source>
        <dbReference type="Proteomes" id="UP000663419"/>
    </source>
</evidence>
<evidence type="ECO:0000313" key="1">
    <source>
        <dbReference type="EMBL" id="QSS53853.1"/>
    </source>
</evidence>
<proteinExistence type="predicted"/>
<accession>A0A8A1LML4</accession>
<dbReference type="VEuPathDB" id="FungiDB:I7I53_01242"/>
<protein>
    <submittedName>
        <fullName evidence="1">Uncharacterized protein</fullName>
    </submittedName>
</protein>
<dbReference type="EMBL" id="CP069104">
    <property type="protein sequence ID" value="QSS53853.1"/>
    <property type="molecule type" value="Genomic_DNA"/>
</dbReference>
<organism evidence="1 2">
    <name type="scientific">Ajellomyces capsulatus (strain H88)</name>
    <name type="common">Darling's disease fungus</name>
    <name type="synonym">Histoplasma capsulatum</name>
    <dbReference type="NCBI Taxonomy" id="544711"/>
    <lineage>
        <taxon>Eukaryota</taxon>
        <taxon>Fungi</taxon>
        <taxon>Dikarya</taxon>
        <taxon>Ascomycota</taxon>
        <taxon>Pezizomycotina</taxon>
        <taxon>Eurotiomycetes</taxon>
        <taxon>Eurotiomycetidae</taxon>
        <taxon>Onygenales</taxon>
        <taxon>Ajellomycetaceae</taxon>
        <taxon>Histoplasma</taxon>
    </lineage>
</organism>
<sequence length="92" mass="10428">MQLGMFTPLTVRSSMCMMVMSGSSLCNKSLPANSYKGGIIRWESYAPHAWNPESSIFEDPDMHILFFWCSPNVVTHNFISLHTLHILSPPRV</sequence>